<keyword evidence="1" id="KW-1133">Transmembrane helix</keyword>
<dbReference type="EMBL" id="AMCI01004961">
    <property type="protein sequence ID" value="EJW97053.1"/>
    <property type="molecule type" value="Genomic_DNA"/>
</dbReference>
<evidence type="ECO:0000313" key="2">
    <source>
        <dbReference type="EMBL" id="EJW97053.1"/>
    </source>
</evidence>
<organism evidence="2">
    <name type="scientific">gut metagenome</name>
    <dbReference type="NCBI Taxonomy" id="749906"/>
    <lineage>
        <taxon>unclassified sequences</taxon>
        <taxon>metagenomes</taxon>
        <taxon>organismal metagenomes</taxon>
    </lineage>
</organism>
<feature type="transmembrane region" description="Helical" evidence="1">
    <location>
        <begin position="32"/>
        <end position="57"/>
    </location>
</feature>
<gene>
    <name evidence="2" type="ORF">EVA_14839</name>
</gene>
<accession>J9FRF4</accession>
<feature type="non-terminal residue" evidence="2">
    <location>
        <position position="60"/>
    </location>
</feature>
<protein>
    <recommendedName>
        <fullName evidence="3">ABC transporter permease</fullName>
    </recommendedName>
</protein>
<reference evidence="2" key="1">
    <citation type="journal article" date="2012" name="PLoS ONE">
        <title>Gene sets for utilization of primary and secondary nutrition supplies in the distal gut of endangered iberian lynx.</title>
        <authorList>
            <person name="Alcaide M."/>
            <person name="Messina E."/>
            <person name="Richter M."/>
            <person name="Bargiela R."/>
            <person name="Peplies J."/>
            <person name="Huws S.A."/>
            <person name="Newbold C.J."/>
            <person name="Golyshin P.N."/>
            <person name="Simon M.A."/>
            <person name="Lopez G."/>
            <person name="Yakimov M.M."/>
            <person name="Ferrer M."/>
        </authorList>
    </citation>
    <scope>NUCLEOTIDE SEQUENCE</scope>
</reference>
<evidence type="ECO:0008006" key="3">
    <source>
        <dbReference type="Google" id="ProtNLM"/>
    </source>
</evidence>
<keyword evidence="1" id="KW-0812">Transmembrane</keyword>
<keyword evidence="1" id="KW-0472">Membrane</keyword>
<proteinExistence type="predicted"/>
<comment type="caution">
    <text evidence="2">The sequence shown here is derived from an EMBL/GenBank/DDBJ whole genome shotgun (WGS) entry which is preliminary data.</text>
</comment>
<evidence type="ECO:0000256" key="1">
    <source>
        <dbReference type="SAM" id="Phobius"/>
    </source>
</evidence>
<dbReference type="AlphaFoldDB" id="J9FRF4"/>
<sequence>MMLGVITVIMNGMSNISNGVLQGIGKANIPMIHATIALVCDVVVVVILMFTTNFGIYNVV</sequence>
<name>J9FRF4_9ZZZZ</name>